<evidence type="ECO:0000256" key="1">
    <source>
        <dbReference type="SAM" id="SignalP"/>
    </source>
</evidence>
<proteinExistence type="predicted"/>
<comment type="caution">
    <text evidence="2">The sequence shown here is derived from an EMBL/GenBank/DDBJ whole genome shotgun (WGS) entry which is preliminary data.</text>
</comment>
<keyword evidence="3" id="KW-1185">Reference proteome</keyword>
<feature type="chain" id="PRO_5045930454" evidence="1">
    <location>
        <begin position="21"/>
        <end position="84"/>
    </location>
</feature>
<dbReference type="RefSeq" id="WP_379857273.1">
    <property type="nucleotide sequence ID" value="NZ_JBHZQA010000003.1"/>
</dbReference>
<sequence length="84" mass="9916">MKLKQLLLCLLIFSVSISKAQTKLQTEFNKFLIKQDSLLSLASKKNDAKTYKKLLDEVFTKYEKLPNNYKNAFSSYKSYKYNYL</sequence>
<accession>A0ABW6HLM7</accession>
<evidence type="ECO:0000313" key="3">
    <source>
        <dbReference type="Proteomes" id="UP001600039"/>
    </source>
</evidence>
<reference evidence="2 3" key="1">
    <citation type="submission" date="2024-06" db="EMBL/GenBank/DDBJ databases">
        <title>Flavobacterium spp. isolated from glacier.</title>
        <authorList>
            <person name="Han D."/>
        </authorList>
    </citation>
    <scope>NUCLEOTIDE SEQUENCE [LARGE SCALE GENOMIC DNA]</scope>
    <source>
        <strain evidence="2 3">LB3P45</strain>
    </source>
</reference>
<organism evidence="2 3">
    <name type="scientific">Flavobacterium fructosi</name>
    <dbReference type="NCBI Taxonomy" id="3230416"/>
    <lineage>
        <taxon>Bacteria</taxon>
        <taxon>Pseudomonadati</taxon>
        <taxon>Bacteroidota</taxon>
        <taxon>Flavobacteriia</taxon>
        <taxon>Flavobacteriales</taxon>
        <taxon>Flavobacteriaceae</taxon>
        <taxon>Flavobacterium</taxon>
    </lineage>
</organism>
<gene>
    <name evidence="2" type="ORF">ACFX5D_05655</name>
</gene>
<keyword evidence="1" id="KW-0732">Signal</keyword>
<feature type="signal peptide" evidence="1">
    <location>
        <begin position="1"/>
        <end position="20"/>
    </location>
</feature>
<dbReference type="EMBL" id="JBHZQA010000003">
    <property type="protein sequence ID" value="MFE3847447.1"/>
    <property type="molecule type" value="Genomic_DNA"/>
</dbReference>
<name>A0ABW6HLM7_9FLAO</name>
<protein>
    <submittedName>
        <fullName evidence="2">Uncharacterized protein</fullName>
    </submittedName>
</protein>
<dbReference type="Proteomes" id="UP001600039">
    <property type="component" value="Unassembled WGS sequence"/>
</dbReference>
<evidence type="ECO:0000313" key="2">
    <source>
        <dbReference type="EMBL" id="MFE3847447.1"/>
    </source>
</evidence>